<feature type="region of interest" description="Disordered" evidence="1">
    <location>
        <begin position="339"/>
        <end position="484"/>
    </location>
</feature>
<feature type="compositionally biased region" description="Polar residues" evidence="1">
    <location>
        <begin position="412"/>
        <end position="434"/>
    </location>
</feature>
<feature type="compositionally biased region" description="Acidic residues" evidence="1">
    <location>
        <begin position="188"/>
        <end position="200"/>
    </location>
</feature>
<dbReference type="Proteomes" id="UP000001357">
    <property type="component" value="Unassembled WGS sequence"/>
</dbReference>
<evidence type="ECO:0000313" key="3">
    <source>
        <dbReference type="Proteomes" id="UP000001357"/>
    </source>
</evidence>
<dbReference type="AlphaFoldDB" id="A9UZG0"/>
<dbReference type="KEGG" id="mbr:MONBRDRAFT_25445"/>
<dbReference type="GeneID" id="5891158"/>
<feature type="compositionally biased region" description="Basic and acidic residues" evidence="1">
    <location>
        <begin position="165"/>
        <end position="181"/>
    </location>
</feature>
<reference evidence="2 3" key="1">
    <citation type="journal article" date="2008" name="Nature">
        <title>The genome of the choanoflagellate Monosiga brevicollis and the origin of metazoans.</title>
        <authorList>
            <consortium name="JGI Sequencing"/>
            <person name="King N."/>
            <person name="Westbrook M.J."/>
            <person name="Young S.L."/>
            <person name="Kuo A."/>
            <person name="Abedin M."/>
            <person name="Chapman J."/>
            <person name="Fairclough S."/>
            <person name="Hellsten U."/>
            <person name="Isogai Y."/>
            <person name="Letunic I."/>
            <person name="Marr M."/>
            <person name="Pincus D."/>
            <person name="Putnam N."/>
            <person name="Rokas A."/>
            <person name="Wright K.J."/>
            <person name="Zuzow R."/>
            <person name="Dirks W."/>
            <person name="Good M."/>
            <person name="Goodstein D."/>
            <person name="Lemons D."/>
            <person name="Li W."/>
            <person name="Lyons J.B."/>
            <person name="Morris A."/>
            <person name="Nichols S."/>
            <person name="Richter D.J."/>
            <person name="Salamov A."/>
            <person name="Bork P."/>
            <person name="Lim W.A."/>
            <person name="Manning G."/>
            <person name="Miller W.T."/>
            <person name="McGinnis W."/>
            <person name="Shapiro H."/>
            <person name="Tjian R."/>
            <person name="Grigoriev I.V."/>
            <person name="Rokhsar D."/>
        </authorList>
    </citation>
    <scope>NUCLEOTIDE SEQUENCE [LARGE SCALE GENOMIC DNA]</scope>
    <source>
        <strain evidence="3">MX1 / ATCC 50154</strain>
    </source>
</reference>
<name>A9UZG0_MONBE</name>
<accession>A9UZG0</accession>
<dbReference type="RefSeq" id="XP_001745801.1">
    <property type="nucleotide sequence ID" value="XM_001745749.1"/>
</dbReference>
<feature type="region of interest" description="Disordered" evidence="1">
    <location>
        <begin position="505"/>
        <end position="529"/>
    </location>
</feature>
<feature type="compositionally biased region" description="Basic residues" evidence="1">
    <location>
        <begin position="520"/>
        <end position="529"/>
    </location>
</feature>
<dbReference type="InParanoid" id="A9UZG0"/>
<feature type="compositionally biased region" description="Basic and acidic residues" evidence="1">
    <location>
        <begin position="226"/>
        <end position="235"/>
    </location>
</feature>
<keyword evidence="3" id="KW-1185">Reference proteome</keyword>
<protein>
    <submittedName>
        <fullName evidence="2">Uncharacterized protein</fullName>
    </submittedName>
</protein>
<feature type="region of interest" description="Disordered" evidence="1">
    <location>
        <begin position="226"/>
        <end position="302"/>
    </location>
</feature>
<feature type="compositionally biased region" description="Low complexity" evidence="1">
    <location>
        <begin position="454"/>
        <end position="475"/>
    </location>
</feature>
<feature type="region of interest" description="Disordered" evidence="1">
    <location>
        <begin position="159"/>
        <end position="200"/>
    </location>
</feature>
<evidence type="ECO:0000313" key="2">
    <source>
        <dbReference type="EMBL" id="EDQ89225.1"/>
    </source>
</evidence>
<dbReference type="EMBL" id="CH991551">
    <property type="protein sequence ID" value="EDQ89225.1"/>
    <property type="molecule type" value="Genomic_DNA"/>
</dbReference>
<proteinExistence type="predicted"/>
<sequence>MVCPQNQPLPLPAYKDEPIVEGALLDLADFLAPPTLPAAESLSEDQDLICFEEANPASPQKNLRSSEPEDVLVSSDSESEDEVFFGPCTVQEKLACELVEVPPTPNMAIRGAFTPRPSRPSSVCPSTTKHQRLLRVHQDHDGQMPICAIASLSIAETHPKAQHVSAEEDGKATVARGDTKKASGNGEASDEEEDDDDEEDDEIFFGSITDREVIKGMAVVRHELQSGWNEEREASQEDAAPVAADHDDSPSEESVAPPKSHIPAPSSRLPRAPGPSRASGLAQPTRRPARSRTAMQHGVAPAIDVINVEKAAAESADVLARLRAQTLRSVVPAVPSLGLAPIVHTPPRDGSASNSTPHQGHMRNAADTSPARAEAEASAETQAVQTVSQNRAQRQPQSSKLQKPGTALPCSRQPTRQSSLRKPSTHSSRGQAPTKSGLPATKRFGLQEVTNQGRSTTTTKSKSSRAGSGAISATAPGVRTKCQPSLTDFPSPVLGAKPKSWKICHSPGASKDAKSTTARKPGKWSPVKKARTFDEIQQLYF</sequence>
<evidence type="ECO:0000256" key="1">
    <source>
        <dbReference type="SAM" id="MobiDB-lite"/>
    </source>
</evidence>
<gene>
    <name evidence="2" type="ORF">MONBRDRAFT_25445</name>
</gene>
<organism evidence="2 3">
    <name type="scientific">Monosiga brevicollis</name>
    <name type="common">Choanoflagellate</name>
    <dbReference type="NCBI Taxonomy" id="81824"/>
    <lineage>
        <taxon>Eukaryota</taxon>
        <taxon>Choanoflagellata</taxon>
        <taxon>Craspedida</taxon>
        <taxon>Salpingoecidae</taxon>
        <taxon>Monosiga</taxon>
    </lineage>
</organism>
<feature type="compositionally biased region" description="Polar residues" evidence="1">
    <location>
        <begin position="384"/>
        <end position="401"/>
    </location>
</feature>